<proteinExistence type="inferred from homology"/>
<evidence type="ECO:0000256" key="1">
    <source>
        <dbReference type="ARBA" id="ARBA00006641"/>
    </source>
</evidence>
<evidence type="ECO:0000313" key="6">
    <source>
        <dbReference type="Proteomes" id="UP000287166"/>
    </source>
</evidence>
<dbReference type="Gene3D" id="3.40.630.20">
    <property type="entry name" value="Peptidase C15, pyroglutamyl peptidase I-like"/>
    <property type="match status" value="1"/>
</dbReference>
<dbReference type="InParanoid" id="A0A401GFU4"/>
<keyword evidence="6" id="KW-1185">Reference proteome</keyword>
<keyword evidence="3" id="KW-0378">Hydrolase</keyword>
<dbReference type="PANTHER" id="PTHR23402:SF1">
    <property type="entry name" value="PYROGLUTAMYL-PEPTIDASE I"/>
    <property type="match status" value="1"/>
</dbReference>
<evidence type="ECO:0000313" key="5">
    <source>
        <dbReference type="EMBL" id="GBE80973.1"/>
    </source>
</evidence>
<dbReference type="InterPro" id="IPR036440">
    <property type="entry name" value="Peptidase_C15-like_sf"/>
</dbReference>
<protein>
    <submittedName>
        <fullName evidence="5">Peptidase C15 pyroglutamyl peptidase I-like protein</fullName>
    </submittedName>
</protein>
<dbReference type="EMBL" id="BFAD01000003">
    <property type="protein sequence ID" value="GBE80973.1"/>
    <property type="molecule type" value="Genomic_DNA"/>
</dbReference>
<comment type="caution">
    <text evidence="5">The sequence shown here is derived from an EMBL/GenBank/DDBJ whole genome shotgun (WGS) entry which is preliminary data.</text>
</comment>
<dbReference type="Proteomes" id="UP000287166">
    <property type="component" value="Unassembled WGS sequence"/>
</dbReference>
<accession>A0A401GFU4</accession>
<comment type="similarity">
    <text evidence="1">Belongs to the peptidase C15 family.</text>
</comment>
<dbReference type="OrthoDB" id="407146at2759"/>
<evidence type="ECO:0000256" key="4">
    <source>
        <dbReference type="ARBA" id="ARBA00022807"/>
    </source>
</evidence>
<dbReference type="GO" id="GO:0008234">
    <property type="term" value="F:cysteine-type peptidase activity"/>
    <property type="evidence" value="ECO:0007669"/>
    <property type="project" value="UniProtKB-KW"/>
</dbReference>
<dbReference type="RefSeq" id="XP_027611886.1">
    <property type="nucleotide sequence ID" value="XM_027756085.1"/>
</dbReference>
<keyword evidence="2" id="KW-0645">Protease</keyword>
<dbReference type="GeneID" id="38777890"/>
<reference evidence="5 6" key="1">
    <citation type="journal article" date="2018" name="Sci. Rep.">
        <title>Genome sequence of the cauliflower mushroom Sparassis crispa (Hanabiratake) and its association with beneficial usage.</title>
        <authorList>
            <person name="Kiyama R."/>
            <person name="Furutani Y."/>
            <person name="Kawaguchi K."/>
            <person name="Nakanishi T."/>
        </authorList>
    </citation>
    <scope>NUCLEOTIDE SEQUENCE [LARGE SCALE GENOMIC DNA]</scope>
</reference>
<organism evidence="5 6">
    <name type="scientific">Sparassis crispa</name>
    <dbReference type="NCBI Taxonomy" id="139825"/>
    <lineage>
        <taxon>Eukaryota</taxon>
        <taxon>Fungi</taxon>
        <taxon>Dikarya</taxon>
        <taxon>Basidiomycota</taxon>
        <taxon>Agaricomycotina</taxon>
        <taxon>Agaricomycetes</taxon>
        <taxon>Polyporales</taxon>
        <taxon>Sparassidaceae</taxon>
        <taxon>Sparassis</taxon>
    </lineage>
</organism>
<evidence type="ECO:0000256" key="2">
    <source>
        <dbReference type="ARBA" id="ARBA00022670"/>
    </source>
</evidence>
<name>A0A401GFU4_9APHY</name>
<sequence>MSSSSAPDMAFVDPDALRVLITGFGPFAKYNENPSWLAVKPLNNTIIYTDPPAEPILHVEHDAIITDDMEEMLRPKPVHITTLQVPVTYKAVLSAVPGFHARPPVLPESNDPDTVLAPSPNGYDFILHVGVAGRGPLRLEKISHKNGFRMKDADGEYAPIVPLLPKETPKDPLNPTDTDMDRMADMLGLSSPMTIPGITIPGQPPILGSGMSVPGQARAEGGTDGTDHPPNRGFGKGYETFADELTTSIDVAKLLHYLKENGVEQVYSSMDAGHYLCDFMLYCSLAEAKRLAARQEKLQERTVPPKCTPVLFMHCGPVDQPLSTAEVTEAIKKVVSWVCGRLHT</sequence>
<evidence type="ECO:0000256" key="3">
    <source>
        <dbReference type="ARBA" id="ARBA00022801"/>
    </source>
</evidence>
<dbReference type="SUPFAM" id="SSF53182">
    <property type="entry name" value="Pyrrolidone carboxyl peptidase (pyroglutamate aminopeptidase)"/>
    <property type="match status" value="1"/>
</dbReference>
<gene>
    <name evidence="5" type="ORF">SCP_0306960</name>
</gene>
<dbReference type="AlphaFoldDB" id="A0A401GFU4"/>
<keyword evidence="4" id="KW-0788">Thiol protease</keyword>
<dbReference type="GO" id="GO:0006508">
    <property type="term" value="P:proteolysis"/>
    <property type="evidence" value="ECO:0007669"/>
    <property type="project" value="UniProtKB-KW"/>
</dbReference>
<dbReference type="PANTHER" id="PTHR23402">
    <property type="entry name" value="PROTEASE FAMILY C15 PYROGLUTAMYL-PEPTIDASE I-RELATED"/>
    <property type="match status" value="1"/>
</dbReference>
<dbReference type="InterPro" id="IPR016125">
    <property type="entry name" value="Peptidase_C15-like"/>
</dbReference>